<evidence type="ECO:0008006" key="3">
    <source>
        <dbReference type="Google" id="ProtNLM"/>
    </source>
</evidence>
<dbReference type="Proteomes" id="UP000061457">
    <property type="component" value="Chromosome I"/>
</dbReference>
<gene>
    <name evidence="1" type="ORF">PP2015_348</name>
</gene>
<name>A0A0S2JXM1_9GAMM</name>
<accession>A0A0S2JXM1</accession>
<dbReference type="AlphaFoldDB" id="A0A0S2JXM1"/>
<dbReference type="PATRIC" id="fig|161398.10.peg.357"/>
<reference evidence="1 2" key="1">
    <citation type="submission" date="2015-11" db="EMBL/GenBank/DDBJ databases">
        <authorList>
            <person name="Zhang Y."/>
            <person name="Guo Z."/>
        </authorList>
    </citation>
    <scope>NUCLEOTIDE SEQUENCE [LARGE SCALE GENOMIC DNA]</scope>
    <source>
        <strain evidence="1 2">KCTC 12086</strain>
    </source>
</reference>
<proteinExistence type="predicted"/>
<dbReference type="STRING" id="161398.PP2015_348"/>
<sequence length="441" mass="50584">MIECLLIKQKLTMRITFVIFCVLALLMGCQPKTQNANEDSSMTLDNIAEQYVKLVLAVGEHHPYYVDAYYGPSEWRTGEKRPLSDLKADISLLLKQLEQVEHTQDDSQRKAFLQVQTRSMLTFIEIINNEKISFDDESLRLYDAVSPNITEAELDKALKELDLMLPGKGSVSERMNDFIAQFVIPKNKLDSVFKAAVVESRKRTKQYIQLDEQESFTIEYVQDKVWSGYNWYKGNSYSLIQVNTDFPIYIARAIDLASHEGYPGHHVFNSLMEKHLVNGKGWIEYSIYPLFSPMSLLAEGSANYGVDVVFPHDERIQFEKGVLFPLAGLDASKVELYYQVQTVKQQLSYADNMVAKRYLDGEIDDQKAIELLVKYTLVTEKKAQQRLGFINANRAYVINYNLGQDIVKNYIEKQTKTGTQTELWTLFSDLLANPKTASMMQ</sequence>
<protein>
    <recommendedName>
        <fullName evidence="3">DUF885 domain-containing protein</fullName>
    </recommendedName>
</protein>
<keyword evidence="2" id="KW-1185">Reference proteome</keyword>
<dbReference type="KEGG" id="pphe:PP2015_348"/>
<evidence type="ECO:0000313" key="2">
    <source>
        <dbReference type="Proteomes" id="UP000061457"/>
    </source>
</evidence>
<organism evidence="1 2">
    <name type="scientific">Pseudoalteromonas phenolica</name>
    <dbReference type="NCBI Taxonomy" id="161398"/>
    <lineage>
        <taxon>Bacteria</taxon>
        <taxon>Pseudomonadati</taxon>
        <taxon>Pseudomonadota</taxon>
        <taxon>Gammaproteobacteria</taxon>
        <taxon>Alteromonadales</taxon>
        <taxon>Pseudoalteromonadaceae</taxon>
        <taxon>Pseudoalteromonas</taxon>
    </lineage>
</organism>
<evidence type="ECO:0000313" key="1">
    <source>
        <dbReference type="EMBL" id="ALO40874.1"/>
    </source>
</evidence>
<dbReference type="EMBL" id="CP013187">
    <property type="protein sequence ID" value="ALO40874.1"/>
    <property type="molecule type" value="Genomic_DNA"/>
</dbReference>